<evidence type="ECO:0000313" key="1">
    <source>
        <dbReference type="EMBL" id="CAB0006865.1"/>
    </source>
</evidence>
<dbReference type="EMBL" id="CADCXU010018487">
    <property type="protein sequence ID" value="CAB0006865.1"/>
    <property type="molecule type" value="Genomic_DNA"/>
</dbReference>
<evidence type="ECO:0000313" key="2">
    <source>
        <dbReference type="Proteomes" id="UP000479000"/>
    </source>
</evidence>
<protein>
    <submittedName>
        <fullName evidence="1">Uncharacterized protein</fullName>
    </submittedName>
</protein>
<dbReference type="Proteomes" id="UP000479000">
    <property type="component" value="Unassembled WGS sequence"/>
</dbReference>
<dbReference type="AlphaFoldDB" id="A0A6H5GTX2"/>
<keyword evidence="2" id="KW-1185">Reference proteome</keyword>
<reference evidence="1 2" key="1">
    <citation type="submission" date="2020-02" db="EMBL/GenBank/DDBJ databases">
        <authorList>
            <person name="Ferguson B K."/>
        </authorList>
    </citation>
    <scope>NUCLEOTIDE SEQUENCE [LARGE SCALE GENOMIC DNA]</scope>
</reference>
<name>A0A6H5GTX2_9HEMI</name>
<organism evidence="1 2">
    <name type="scientific">Nesidiocoris tenuis</name>
    <dbReference type="NCBI Taxonomy" id="355587"/>
    <lineage>
        <taxon>Eukaryota</taxon>
        <taxon>Metazoa</taxon>
        <taxon>Ecdysozoa</taxon>
        <taxon>Arthropoda</taxon>
        <taxon>Hexapoda</taxon>
        <taxon>Insecta</taxon>
        <taxon>Pterygota</taxon>
        <taxon>Neoptera</taxon>
        <taxon>Paraneoptera</taxon>
        <taxon>Hemiptera</taxon>
        <taxon>Heteroptera</taxon>
        <taxon>Panheteroptera</taxon>
        <taxon>Cimicomorpha</taxon>
        <taxon>Miridae</taxon>
        <taxon>Dicyphina</taxon>
        <taxon>Nesidiocoris</taxon>
    </lineage>
</organism>
<gene>
    <name evidence="1" type="ORF">NTEN_LOCUS12310</name>
</gene>
<proteinExistence type="predicted"/>
<feature type="non-terminal residue" evidence="1">
    <location>
        <position position="145"/>
    </location>
</feature>
<sequence>MSWRNSSSNAKKRWARTRGHYRGRMIRPLNSFARDNIVSRVVLQQHKRKRANYITGLGVASISGLSELNKGPTTSLLEVWPEWSIFYNRVIVSLFDDGNSNLAVSYGTALEEILKTRQRQLLVLRHLLNGSFRSPVRTTAGAAWL</sequence>
<accession>A0A6H5GTX2</accession>